<dbReference type="EMBL" id="UGRU01000001">
    <property type="protein sequence ID" value="SUA42460.1"/>
    <property type="molecule type" value="Genomic_DNA"/>
</dbReference>
<name>A0A378WMC8_9NOCA</name>
<reference evidence="1 2" key="1">
    <citation type="submission" date="2018-06" db="EMBL/GenBank/DDBJ databases">
        <authorList>
            <consortium name="Pathogen Informatics"/>
            <person name="Doyle S."/>
        </authorList>
    </citation>
    <scope>NUCLEOTIDE SEQUENCE [LARGE SCALE GENOMIC DNA]</scope>
    <source>
        <strain evidence="1 2">NCTC13184</strain>
    </source>
</reference>
<accession>A0A378WMC8</accession>
<dbReference type="Proteomes" id="UP000255082">
    <property type="component" value="Unassembled WGS sequence"/>
</dbReference>
<dbReference type="AlphaFoldDB" id="A0A378WMC8"/>
<organism evidence="1 2">
    <name type="scientific">Nocardia africana</name>
    <dbReference type="NCBI Taxonomy" id="134964"/>
    <lineage>
        <taxon>Bacteria</taxon>
        <taxon>Bacillati</taxon>
        <taxon>Actinomycetota</taxon>
        <taxon>Actinomycetes</taxon>
        <taxon>Mycobacteriales</taxon>
        <taxon>Nocardiaceae</taxon>
        <taxon>Nocardia</taxon>
    </lineage>
</organism>
<protein>
    <submittedName>
        <fullName evidence="1">Uncharacterized protein</fullName>
    </submittedName>
</protein>
<gene>
    <name evidence="1" type="ORF">NCTC13184_01815</name>
</gene>
<evidence type="ECO:0000313" key="2">
    <source>
        <dbReference type="Proteomes" id="UP000255082"/>
    </source>
</evidence>
<evidence type="ECO:0000313" key="1">
    <source>
        <dbReference type="EMBL" id="SUA42460.1"/>
    </source>
</evidence>
<sequence>MERHGLRVLGFETPGIGLDVLREIAAALDDVLTAYPYLALPKFAIAECGEAVTRLERSRHAGGSGPLLAGLTLNVAFAKDAAALAEKVTSEIRRGKISRGSENRPVYSTIVRQLGHALDISGGLAAHAVSQRTMISEYLSECGESRLETPLGAIVRGYLTWRDGLSRYGFPNGRFEPGMALADAFVEVQMNPADAGAPARVLHRLLVETARRHSPKDYIREQV</sequence>
<proteinExistence type="predicted"/>